<dbReference type="Proteomes" id="UP000549343">
    <property type="component" value="Unassembled WGS sequence"/>
</dbReference>
<dbReference type="EMBL" id="BAAAHD010000019">
    <property type="protein sequence ID" value="GAA0557790.1"/>
    <property type="molecule type" value="Genomic_DNA"/>
</dbReference>
<proteinExistence type="predicted"/>
<evidence type="ECO:0000256" key="1">
    <source>
        <dbReference type="SAM" id="Phobius"/>
    </source>
</evidence>
<feature type="transmembrane region" description="Helical" evidence="1">
    <location>
        <begin position="6"/>
        <end position="25"/>
    </location>
</feature>
<evidence type="ECO:0000313" key="4">
    <source>
        <dbReference type="Proteomes" id="UP000549343"/>
    </source>
</evidence>
<sequence length="58" mass="6077">MTGLAVAMDLAAVGFFAGFLFLVTRRETVPADEGGRTVAMILIAVSLALLSVPLWSLP</sequence>
<keyword evidence="5" id="KW-1185">Reference proteome</keyword>
<dbReference type="AlphaFoldDB" id="A0A7W7MWV1"/>
<keyword evidence="1" id="KW-0472">Membrane</keyword>
<organism evidence="3 4">
    <name type="scientific">Actinomadura livida</name>
    <dbReference type="NCBI Taxonomy" id="79909"/>
    <lineage>
        <taxon>Bacteria</taxon>
        <taxon>Bacillati</taxon>
        <taxon>Actinomycetota</taxon>
        <taxon>Actinomycetes</taxon>
        <taxon>Streptosporangiales</taxon>
        <taxon>Thermomonosporaceae</taxon>
        <taxon>Actinomadura</taxon>
    </lineage>
</organism>
<dbReference type="RefSeq" id="WP_184882422.1">
    <property type="nucleotide sequence ID" value="NZ_BAAAHD010000019.1"/>
</dbReference>
<evidence type="ECO:0000313" key="5">
    <source>
        <dbReference type="Proteomes" id="UP001501427"/>
    </source>
</evidence>
<accession>A0A7W7MWV1</accession>
<comment type="caution">
    <text evidence="3">The sequence shown here is derived from an EMBL/GenBank/DDBJ whole genome shotgun (WGS) entry which is preliminary data.</text>
</comment>
<evidence type="ECO:0000313" key="3">
    <source>
        <dbReference type="EMBL" id="MBB4773993.1"/>
    </source>
</evidence>
<feature type="transmembrane region" description="Helical" evidence="1">
    <location>
        <begin position="37"/>
        <end position="57"/>
    </location>
</feature>
<evidence type="ECO:0000313" key="2">
    <source>
        <dbReference type="EMBL" id="GAA0557790.1"/>
    </source>
</evidence>
<keyword evidence="1" id="KW-0812">Transmembrane</keyword>
<dbReference type="EMBL" id="JACHMV010000001">
    <property type="protein sequence ID" value="MBB4773993.1"/>
    <property type="molecule type" value="Genomic_DNA"/>
</dbReference>
<dbReference type="Proteomes" id="UP001501427">
    <property type="component" value="Unassembled WGS sequence"/>
</dbReference>
<gene>
    <name evidence="3" type="ORF">F4557_002411</name>
    <name evidence="2" type="ORF">GCM10009546_19800</name>
</gene>
<protein>
    <submittedName>
        <fullName evidence="3">Uncharacterized protein</fullName>
    </submittedName>
</protein>
<reference evidence="2" key="3">
    <citation type="submission" date="2023-12" db="EMBL/GenBank/DDBJ databases">
        <authorList>
            <person name="Sun Q."/>
            <person name="Inoue M."/>
        </authorList>
    </citation>
    <scope>NUCLEOTIDE SEQUENCE</scope>
    <source>
        <strain evidence="2">JCM 10667</strain>
    </source>
</reference>
<reference evidence="2 5" key="1">
    <citation type="journal article" date="2019" name="Int. J. Syst. Evol. Microbiol.">
        <title>The Global Catalogue of Microorganisms (GCM) 10K type strain sequencing project: providing services to taxonomists for standard genome sequencing and annotation.</title>
        <authorList>
            <consortium name="The Broad Institute Genomics Platform"/>
            <consortium name="The Broad Institute Genome Sequencing Center for Infectious Disease"/>
            <person name="Wu L."/>
            <person name="Ma J."/>
        </authorList>
    </citation>
    <scope>NUCLEOTIDE SEQUENCE [LARGE SCALE GENOMIC DNA]</scope>
    <source>
        <strain evidence="2 5">JCM 10667</strain>
    </source>
</reference>
<reference evidence="3 4" key="2">
    <citation type="submission" date="2020-08" db="EMBL/GenBank/DDBJ databases">
        <title>Sequencing the genomes of 1000 actinobacteria strains.</title>
        <authorList>
            <person name="Klenk H.-P."/>
        </authorList>
    </citation>
    <scope>NUCLEOTIDE SEQUENCE [LARGE SCALE GENOMIC DNA]</scope>
    <source>
        <strain evidence="3 4">DSM 44772</strain>
    </source>
</reference>
<keyword evidence="1" id="KW-1133">Transmembrane helix</keyword>
<name>A0A7W7MWV1_9ACTN</name>